<accession>A0A2H3CDP2</accession>
<dbReference type="EMBL" id="KZ293733">
    <property type="protein sequence ID" value="PBK81181.1"/>
    <property type="molecule type" value="Genomic_DNA"/>
</dbReference>
<feature type="compositionally biased region" description="Basic and acidic residues" evidence="1">
    <location>
        <begin position="97"/>
        <end position="109"/>
    </location>
</feature>
<dbReference type="Proteomes" id="UP000217790">
    <property type="component" value="Unassembled WGS sequence"/>
</dbReference>
<dbReference type="AlphaFoldDB" id="A0A2H3CDP2"/>
<sequence length="207" mass="23640">MDDVDLCGVNTMLRDTRANRNFCMDEEGATAVANITQSTSTQLSTRLQHQLNRCQRQWGRRVSMLPSVNMQGLMRKFHAVMSRGTPYVPPSYPRVPAPRDEAEQQEPLKKQKNCRLQRRTVTKLDQDCLARKALQGPAKERRKHDQAQGYLAGDHWSVLAKDWPGLDTFGDGGIYTPEVSVFAGMTNKYTKLTIITFFRNISLYCER</sequence>
<gene>
    <name evidence="2" type="ORF">ARMGADRAFT_1068649</name>
</gene>
<proteinExistence type="predicted"/>
<evidence type="ECO:0000313" key="3">
    <source>
        <dbReference type="Proteomes" id="UP000217790"/>
    </source>
</evidence>
<dbReference type="InParanoid" id="A0A2H3CDP2"/>
<keyword evidence="3" id="KW-1185">Reference proteome</keyword>
<reference evidence="3" key="1">
    <citation type="journal article" date="2017" name="Nat. Ecol. Evol.">
        <title>Genome expansion and lineage-specific genetic innovations in the forest pathogenic fungi Armillaria.</title>
        <authorList>
            <person name="Sipos G."/>
            <person name="Prasanna A.N."/>
            <person name="Walter M.C."/>
            <person name="O'Connor E."/>
            <person name="Balint B."/>
            <person name="Krizsan K."/>
            <person name="Kiss B."/>
            <person name="Hess J."/>
            <person name="Varga T."/>
            <person name="Slot J."/>
            <person name="Riley R."/>
            <person name="Boka B."/>
            <person name="Rigling D."/>
            <person name="Barry K."/>
            <person name="Lee J."/>
            <person name="Mihaltcheva S."/>
            <person name="LaButti K."/>
            <person name="Lipzen A."/>
            <person name="Waldron R."/>
            <person name="Moloney N.M."/>
            <person name="Sperisen C."/>
            <person name="Kredics L."/>
            <person name="Vagvoelgyi C."/>
            <person name="Patrignani A."/>
            <person name="Fitzpatrick D."/>
            <person name="Nagy I."/>
            <person name="Doyle S."/>
            <person name="Anderson J.B."/>
            <person name="Grigoriev I.V."/>
            <person name="Gueldener U."/>
            <person name="Muensterkoetter M."/>
            <person name="Nagy L.G."/>
        </authorList>
    </citation>
    <scope>NUCLEOTIDE SEQUENCE [LARGE SCALE GENOMIC DNA]</scope>
    <source>
        <strain evidence="3">Ar21-2</strain>
    </source>
</reference>
<protein>
    <submittedName>
        <fullName evidence="2">Uncharacterized protein</fullName>
    </submittedName>
</protein>
<feature type="region of interest" description="Disordered" evidence="1">
    <location>
        <begin position="89"/>
        <end position="110"/>
    </location>
</feature>
<evidence type="ECO:0000313" key="2">
    <source>
        <dbReference type="EMBL" id="PBK81181.1"/>
    </source>
</evidence>
<evidence type="ECO:0000256" key="1">
    <source>
        <dbReference type="SAM" id="MobiDB-lite"/>
    </source>
</evidence>
<name>A0A2H3CDP2_ARMGA</name>
<organism evidence="2 3">
    <name type="scientific">Armillaria gallica</name>
    <name type="common">Bulbous honey fungus</name>
    <name type="synonym">Armillaria bulbosa</name>
    <dbReference type="NCBI Taxonomy" id="47427"/>
    <lineage>
        <taxon>Eukaryota</taxon>
        <taxon>Fungi</taxon>
        <taxon>Dikarya</taxon>
        <taxon>Basidiomycota</taxon>
        <taxon>Agaricomycotina</taxon>
        <taxon>Agaricomycetes</taxon>
        <taxon>Agaricomycetidae</taxon>
        <taxon>Agaricales</taxon>
        <taxon>Marasmiineae</taxon>
        <taxon>Physalacriaceae</taxon>
        <taxon>Armillaria</taxon>
    </lineage>
</organism>